<evidence type="ECO:0000313" key="2">
    <source>
        <dbReference type="Proteomes" id="UP000430079"/>
    </source>
</evidence>
<dbReference type="RefSeq" id="WP_190142581.1">
    <property type="nucleotide sequence ID" value="NZ_BLIO01000001.1"/>
</dbReference>
<evidence type="ECO:0000313" key="1">
    <source>
        <dbReference type="EMBL" id="GFE18374.1"/>
    </source>
</evidence>
<proteinExistence type="predicted"/>
<name>A0A640T584_9ACTN</name>
<accession>A0A640T584</accession>
<dbReference type="AlphaFoldDB" id="A0A640T584"/>
<reference evidence="1 2" key="1">
    <citation type="submission" date="2019-12" db="EMBL/GenBank/DDBJ databases">
        <title>Whole genome shotgun sequence of Streptomyces hygroscopicus subsp. glebosus NBRC 13786.</title>
        <authorList>
            <person name="Ichikawa N."/>
            <person name="Kimura A."/>
            <person name="Kitahashi Y."/>
            <person name="Komaki H."/>
            <person name="Tamura T."/>
        </authorList>
    </citation>
    <scope>NUCLEOTIDE SEQUENCE [LARGE SCALE GENOMIC DNA]</scope>
    <source>
        <strain evidence="1 2">NBRC 13786</strain>
    </source>
</reference>
<organism evidence="1 2">
    <name type="scientific">Streptomyces glebosus</name>
    <dbReference type="NCBI Taxonomy" id="249580"/>
    <lineage>
        <taxon>Bacteria</taxon>
        <taxon>Bacillati</taxon>
        <taxon>Actinomycetota</taxon>
        <taxon>Actinomycetes</taxon>
        <taxon>Kitasatosporales</taxon>
        <taxon>Streptomycetaceae</taxon>
        <taxon>Streptomyces</taxon>
    </lineage>
</organism>
<gene>
    <name evidence="1" type="ORF">Sgleb_64210</name>
</gene>
<keyword evidence="2" id="KW-1185">Reference proteome</keyword>
<protein>
    <submittedName>
        <fullName evidence="1">Uncharacterized protein</fullName>
    </submittedName>
</protein>
<comment type="caution">
    <text evidence="1">The sequence shown here is derived from an EMBL/GenBank/DDBJ whole genome shotgun (WGS) entry which is preliminary data.</text>
</comment>
<dbReference type="EMBL" id="BLIO01000001">
    <property type="protein sequence ID" value="GFE18374.1"/>
    <property type="molecule type" value="Genomic_DNA"/>
</dbReference>
<sequence length="69" mass="6507">MTDCVTGGVTGGVVDGVTDGPADGLPAEATGSVPGAMADAAFAAFAAFGAFDTSFREAVADALSPPEAG</sequence>
<dbReference type="Proteomes" id="UP000430079">
    <property type="component" value="Unassembled WGS sequence"/>
</dbReference>